<dbReference type="GO" id="GO:0046872">
    <property type="term" value="F:metal ion binding"/>
    <property type="evidence" value="ECO:0007669"/>
    <property type="project" value="UniProtKB-KW"/>
</dbReference>
<dbReference type="SUPFAM" id="SSF56235">
    <property type="entry name" value="N-terminal nucleophile aminohydrolases (Ntn hydrolases)"/>
    <property type="match status" value="1"/>
</dbReference>
<name>A0AAD0S0B2_9GAMM</name>
<dbReference type="InterPro" id="IPR043147">
    <property type="entry name" value="Penicillin_amidase_A-knob"/>
</dbReference>
<dbReference type="InterPro" id="IPR014395">
    <property type="entry name" value="Pen/GL7ACA/AHL_acylase"/>
</dbReference>
<dbReference type="CDD" id="cd03747">
    <property type="entry name" value="Ntn_PGA_like"/>
    <property type="match status" value="1"/>
</dbReference>
<accession>A0AAD0S0B2</accession>
<evidence type="ECO:0000313" key="8">
    <source>
        <dbReference type="Proteomes" id="UP000264605"/>
    </source>
</evidence>
<organism evidence="7 8">
    <name type="scientific">Pseudoalteromonas lipolytica</name>
    <dbReference type="NCBI Taxonomy" id="570156"/>
    <lineage>
        <taxon>Bacteria</taxon>
        <taxon>Pseudomonadati</taxon>
        <taxon>Pseudomonadota</taxon>
        <taxon>Gammaproteobacteria</taxon>
        <taxon>Alteromonadales</taxon>
        <taxon>Pseudoalteromonadaceae</taxon>
        <taxon>Pseudoalteromonas</taxon>
    </lineage>
</organism>
<dbReference type="GO" id="GO:0016811">
    <property type="term" value="F:hydrolase activity, acting on carbon-nitrogen (but not peptide) bonds, in linear amides"/>
    <property type="evidence" value="ECO:0007669"/>
    <property type="project" value="InterPro"/>
</dbReference>
<dbReference type="InterPro" id="IPR029055">
    <property type="entry name" value="Ntn_hydrolases_N"/>
</dbReference>
<dbReference type="Gene3D" id="3.60.20.10">
    <property type="entry name" value="Glutamine Phosphoribosylpyrophosphate, subunit 1, domain 1"/>
    <property type="match status" value="1"/>
</dbReference>
<sequence>MFKIIKWLLISLLIVGLLATGITYGVLNLSLPALDGRGTSSAITHSVKIERDKLGQAIIHAQNRLDAAYALGFAHGQDRFFQMDLLRRNAAGELSELFGKAALGLDKKMRFHQLRQRSQIMLAQLPDKDQALLKAYTAGVNEGHAQVGFDSFEYILTGAEAKPWQSEDSLLIIFSMYLDLQTATFERDKTLIEIEQRYGNAMVEFITQPSPYQAALDNSKLVPYSGKIPALNEPLWAMTHIDENQEVGSNNWAVTGDLTATGSAMLSDDMHLSFAVPIIWYRAQLNYPLKGEMQQITGVSLPGAPAIVVGTNNKIAWGFTNGYLDTADWVALDGKEKIWQIDEPILLNDGSTEHYALTMSEYGPVTEINGKPYALSWVAHHDYAVNMALLKLEQARNVDDALALAEYVGIPVQNLMVVDDKGSAAWKNMGAIPARKVPHQLAVSEQDYSPKWHDNETDRPFVKNPESGRLWTGNSRVVSAADHARFGNGAYAMGARSAQIRDRLFEKQQFNEQDFYDLQHDNEARFLKDWHNLLVNQLTAAGDKYAVYLTALNNWQACACSDSIGYTLVKRYRDEVINSLFSPLENTLKLDGGSLKYVKRDLEPALWQLIEEKPAHWLNLKYSDWQQQMLAAFDHTVAKLTKQYGNNLHSWEWGKVNQLVIEHPFAKQIPVLKKLLNMPTAPGFGDTFMPAVQGRSFGASQRFIVQPGYLENAIMAIPGGQSGHPLSEFYRAGFNDYVSSELTPLLPQNIVHSITINAIN</sequence>
<evidence type="ECO:0000256" key="5">
    <source>
        <dbReference type="PIRSR" id="PIRSR001227-1"/>
    </source>
</evidence>
<evidence type="ECO:0000256" key="6">
    <source>
        <dbReference type="PIRSR" id="PIRSR001227-2"/>
    </source>
</evidence>
<dbReference type="Pfam" id="PF01804">
    <property type="entry name" value="Penicil_amidase"/>
    <property type="match status" value="1"/>
</dbReference>
<comment type="subunit">
    <text evidence="4">Heterodimer of an alpha subunit and a beta subunit processed from the same precursor.</text>
</comment>
<dbReference type="PIRSF" id="PIRSF001227">
    <property type="entry name" value="Pen_acylase"/>
    <property type="match status" value="1"/>
</dbReference>
<dbReference type="PANTHER" id="PTHR34218:SF4">
    <property type="entry name" value="ACYL-HOMOSERINE LACTONE ACYLASE QUIP"/>
    <property type="match status" value="1"/>
</dbReference>
<comment type="cofactor">
    <cofactor evidence="6">
        <name>Ca(2+)</name>
        <dbReference type="ChEBI" id="CHEBI:29108"/>
    </cofactor>
    <text evidence="6">Binds 1 Ca(2+) ion per dimer.</text>
</comment>
<dbReference type="InterPro" id="IPR002692">
    <property type="entry name" value="S45"/>
</dbReference>
<evidence type="ECO:0000256" key="1">
    <source>
        <dbReference type="ARBA" id="ARBA00006586"/>
    </source>
</evidence>
<dbReference type="InterPro" id="IPR023343">
    <property type="entry name" value="Penicillin_amidase_dom1"/>
</dbReference>
<feature type="active site" description="Nucleophile" evidence="5">
    <location>
        <position position="249"/>
    </location>
</feature>
<evidence type="ECO:0000313" key="7">
    <source>
        <dbReference type="EMBL" id="AXV63896.1"/>
    </source>
</evidence>
<dbReference type="AlphaFoldDB" id="A0AAD0S0B2"/>
<dbReference type="GeneID" id="99503954"/>
<evidence type="ECO:0000256" key="2">
    <source>
        <dbReference type="ARBA" id="ARBA00022801"/>
    </source>
</evidence>
<dbReference type="Proteomes" id="UP000264605">
    <property type="component" value="Chromosome"/>
</dbReference>
<dbReference type="KEGG" id="pdj:D0907_00690"/>
<comment type="similarity">
    <text evidence="1">Belongs to the peptidase S45 family.</text>
</comment>
<keyword evidence="3" id="KW-0865">Zymogen</keyword>
<dbReference type="Gene3D" id="1.10.439.10">
    <property type="entry name" value="Penicillin Amidohydrolase, domain 1"/>
    <property type="match status" value="1"/>
</dbReference>
<keyword evidence="2" id="KW-0378">Hydrolase</keyword>
<keyword evidence="6" id="KW-0479">Metal-binding</keyword>
<dbReference type="EMBL" id="CP032090">
    <property type="protein sequence ID" value="AXV63896.1"/>
    <property type="molecule type" value="Genomic_DNA"/>
</dbReference>
<dbReference type="PANTHER" id="PTHR34218">
    <property type="entry name" value="PEPTIDASE S45 PENICILLIN AMIDASE"/>
    <property type="match status" value="1"/>
</dbReference>
<proteinExistence type="inferred from homology"/>
<feature type="binding site" evidence="6">
    <location>
        <position position="325"/>
    </location>
    <ligand>
        <name>Ca(2+)</name>
        <dbReference type="ChEBI" id="CHEBI:29108"/>
    </ligand>
</feature>
<reference evidence="7 8" key="1">
    <citation type="submission" date="2018-08" db="EMBL/GenBank/DDBJ databases">
        <title>Draft genome sequence of Pseudoalteromonas donghaensis HJ51.</title>
        <authorList>
            <person name="Oh J."/>
            <person name="Roh D."/>
        </authorList>
    </citation>
    <scope>NUCLEOTIDE SEQUENCE [LARGE SCALE GENOMIC DNA]</scope>
    <source>
        <strain evidence="7 8">HJ51</strain>
    </source>
</reference>
<dbReference type="RefSeq" id="WP_118843883.1">
    <property type="nucleotide sequence ID" value="NZ_CP032090.1"/>
</dbReference>
<dbReference type="InterPro" id="IPR043146">
    <property type="entry name" value="Penicillin_amidase_N_B-knob"/>
</dbReference>
<dbReference type="GO" id="GO:0017000">
    <property type="term" value="P:antibiotic biosynthetic process"/>
    <property type="evidence" value="ECO:0007669"/>
    <property type="project" value="InterPro"/>
</dbReference>
<dbReference type="Gene3D" id="1.10.1400.10">
    <property type="match status" value="1"/>
</dbReference>
<gene>
    <name evidence="7" type="ORF">D0907_00690</name>
</gene>
<protein>
    <submittedName>
        <fullName evidence="7">Penicillin acylase family protein</fullName>
    </submittedName>
</protein>
<evidence type="ECO:0000256" key="3">
    <source>
        <dbReference type="ARBA" id="ARBA00023145"/>
    </source>
</evidence>
<evidence type="ECO:0000256" key="4">
    <source>
        <dbReference type="ARBA" id="ARBA00038735"/>
    </source>
</evidence>
<dbReference type="Gene3D" id="2.30.120.10">
    <property type="match status" value="1"/>
</dbReference>
<feature type="binding site" evidence="6">
    <location>
        <position position="328"/>
    </location>
    <ligand>
        <name>Ca(2+)</name>
        <dbReference type="ChEBI" id="CHEBI:29108"/>
    </ligand>
</feature>
<keyword evidence="6" id="KW-0106">Calcium</keyword>